<evidence type="ECO:0000256" key="3">
    <source>
        <dbReference type="PIRSR" id="PIRSR640198-3"/>
    </source>
</evidence>
<sequence>MDKVMDQKLQLDFKATQTVIREIAYIDSFKGKWKGLELKESALLRELRQIATIASIGSSTRIEGSALTNEEVESLLSNLSMSELKARDEQEVYGYYEVLELVLESHPDIELTKNNIHHLHKLLLKASAKDEYHRGDYKRTTNKVVAKYPGGSEKVIFNTTEPSKVSDEMEAIIAWTKLHLAGNEYHPLIVIAAFVYEFLSIHPYQDGNGRLSRLLTTLLLLRQNYDFMNYASMETEIEKRKKEYYRVLMSCQQNRYTNKEKIGDWIVYFLQMLHEAIDILESRFDKIRVAKSYLNDRQKHILSFIRENEPVKISDVSEEFTGETIHTLRKDMGYLKAENKIKQVGKGRATIYYVKE</sequence>
<evidence type="ECO:0000256" key="1">
    <source>
        <dbReference type="PIRSR" id="PIRSR640198-1"/>
    </source>
</evidence>
<feature type="binding site" evidence="2">
    <location>
        <begin position="244"/>
        <end position="245"/>
    </location>
    <ligand>
        <name>ATP</name>
        <dbReference type="ChEBI" id="CHEBI:30616"/>
    </ligand>
</feature>
<gene>
    <name evidence="5" type="ORF">GGR28_003784</name>
</gene>
<dbReference type="InterPro" id="IPR036597">
    <property type="entry name" value="Fido-like_dom_sf"/>
</dbReference>
<dbReference type="SUPFAM" id="SSF46785">
    <property type="entry name" value="Winged helix' DNA-binding domain"/>
    <property type="match status" value="1"/>
</dbReference>
<reference evidence="5 6" key="1">
    <citation type="submission" date="2020-08" db="EMBL/GenBank/DDBJ databases">
        <title>Genomic Encyclopedia of Type Strains, Phase IV (KMG-IV): sequencing the most valuable type-strain genomes for metagenomic binning, comparative biology and taxonomic classification.</title>
        <authorList>
            <person name="Goeker M."/>
        </authorList>
    </citation>
    <scope>NUCLEOTIDE SEQUENCE [LARGE SCALE GENOMIC DNA]</scope>
    <source>
        <strain evidence="5 6">DSM 105137</strain>
    </source>
</reference>
<dbReference type="RefSeq" id="WP_183497363.1">
    <property type="nucleotide sequence ID" value="NZ_JACIFF010000016.1"/>
</dbReference>
<dbReference type="Pfam" id="PF02661">
    <property type="entry name" value="Fic"/>
    <property type="match status" value="1"/>
</dbReference>
<keyword evidence="2" id="KW-0067">ATP-binding</keyword>
<dbReference type="PROSITE" id="PS51459">
    <property type="entry name" value="FIDO"/>
    <property type="match status" value="1"/>
</dbReference>
<feature type="active site" evidence="1">
    <location>
        <position position="202"/>
    </location>
</feature>
<feature type="site" description="Important for autoinhibition of adenylyltransferase activity" evidence="3">
    <location>
        <position position="63"/>
    </location>
</feature>
<evidence type="ECO:0000313" key="6">
    <source>
        <dbReference type="Proteomes" id="UP000576209"/>
    </source>
</evidence>
<feature type="binding site" evidence="2">
    <location>
        <begin position="206"/>
        <end position="213"/>
    </location>
    <ligand>
        <name>ATP</name>
        <dbReference type="ChEBI" id="CHEBI:30616"/>
    </ligand>
</feature>
<dbReference type="PANTHER" id="PTHR13504">
    <property type="entry name" value="FIDO DOMAIN-CONTAINING PROTEIN DDB_G0283145"/>
    <property type="match status" value="1"/>
</dbReference>
<dbReference type="InterPro" id="IPR040198">
    <property type="entry name" value="Fido_containing"/>
</dbReference>
<dbReference type="PANTHER" id="PTHR13504:SF38">
    <property type="entry name" value="FIDO DOMAIN-CONTAINING PROTEIN"/>
    <property type="match status" value="1"/>
</dbReference>
<proteinExistence type="predicted"/>
<dbReference type="AlphaFoldDB" id="A0A840ECD3"/>
<dbReference type="GO" id="GO:0005524">
    <property type="term" value="F:ATP binding"/>
    <property type="evidence" value="ECO:0007669"/>
    <property type="project" value="UniProtKB-KW"/>
</dbReference>
<dbReference type="Gene3D" id="1.10.3290.10">
    <property type="entry name" value="Fido-like domain"/>
    <property type="match status" value="1"/>
</dbReference>
<dbReference type="Proteomes" id="UP000576209">
    <property type="component" value="Unassembled WGS sequence"/>
</dbReference>
<keyword evidence="6" id="KW-1185">Reference proteome</keyword>
<dbReference type="InterPro" id="IPR036390">
    <property type="entry name" value="WH_DNA-bd_sf"/>
</dbReference>
<accession>A0A840ECD3</accession>
<dbReference type="InterPro" id="IPR003812">
    <property type="entry name" value="Fido"/>
</dbReference>
<dbReference type="EMBL" id="JACIFF010000016">
    <property type="protein sequence ID" value="MBB4081137.1"/>
    <property type="molecule type" value="Genomic_DNA"/>
</dbReference>
<organism evidence="5 6">
    <name type="scientific">Neolewinella aquimaris</name>
    <dbReference type="NCBI Taxonomy" id="1835722"/>
    <lineage>
        <taxon>Bacteria</taxon>
        <taxon>Pseudomonadati</taxon>
        <taxon>Bacteroidota</taxon>
        <taxon>Saprospiria</taxon>
        <taxon>Saprospirales</taxon>
        <taxon>Lewinellaceae</taxon>
        <taxon>Neolewinella</taxon>
    </lineage>
</organism>
<evidence type="ECO:0000259" key="4">
    <source>
        <dbReference type="PROSITE" id="PS51459"/>
    </source>
</evidence>
<dbReference type="SUPFAM" id="SSF140931">
    <property type="entry name" value="Fic-like"/>
    <property type="match status" value="1"/>
</dbReference>
<protein>
    <submittedName>
        <fullName evidence="5">Fic family protein</fullName>
    </submittedName>
</protein>
<evidence type="ECO:0000256" key="2">
    <source>
        <dbReference type="PIRSR" id="PIRSR640198-2"/>
    </source>
</evidence>
<name>A0A840ECD3_9BACT</name>
<feature type="domain" description="Fido" evidence="4">
    <location>
        <begin position="111"/>
        <end position="268"/>
    </location>
</feature>
<comment type="caution">
    <text evidence="5">The sequence shown here is derived from an EMBL/GenBank/DDBJ whole genome shotgun (WGS) entry which is preliminary data.</text>
</comment>
<keyword evidence="2" id="KW-0547">Nucleotide-binding</keyword>
<evidence type="ECO:0000313" key="5">
    <source>
        <dbReference type="EMBL" id="MBB4081137.1"/>
    </source>
</evidence>